<keyword evidence="5" id="KW-1185">Reference proteome</keyword>
<sequence length="259" mass="28656">MQRIQFHFISKLLLALIPMSAIILSAHAQNSTRPLGGWRYQDTNTADFKQDTHYPASRTNSGGKPVSSLIMGKINANPKDRRPKKLIVNGASMPLDVNEAGQYARPYAFGSGSNSVEIRDTNGKVISRRQFYEANAGKTPVKLRIILSWDSNNTDVDLHVITPKGEHAWYGQQTLKSGGGIDIDATDGYGPEIFATPNPAAGLYQIYVNYYGGNSDKQIITNARIIVIRDENTPKEAQQIFNVPLRRAGELMLAKAFLY</sequence>
<dbReference type="Gene3D" id="2.60.120.380">
    <property type="match status" value="1"/>
</dbReference>
<reference evidence="4 5" key="1">
    <citation type="submission" date="2019-03" db="EMBL/GenBank/DDBJ databases">
        <title>Genomic Encyclopedia of Type Strains, Phase IV (KMG-IV): sequencing the most valuable type-strain genomes for metagenomic binning, comparative biology and taxonomic classification.</title>
        <authorList>
            <person name="Goeker M."/>
        </authorList>
    </citation>
    <scope>NUCLEOTIDE SEQUENCE [LARGE SCALE GENOMIC DNA]</scope>
    <source>
        <strain evidence="4 5">DSM 102852</strain>
    </source>
</reference>
<proteinExistence type="predicted"/>
<dbReference type="AlphaFoldDB" id="A0A4R6Y8R9"/>
<accession>A0A4R6Y8R9</accession>
<dbReference type="InterPro" id="IPR019220">
    <property type="entry name" value="DUF2135"/>
</dbReference>
<dbReference type="Proteomes" id="UP000294480">
    <property type="component" value="Unassembled WGS sequence"/>
</dbReference>
<evidence type="ECO:0000313" key="4">
    <source>
        <dbReference type="EMBL" id="TDR31816.1"/>
    </source>
</evidence>
<dbReference type="EMBL" id="SNZE01000007">
    <property type="protein sequence ID" value="TDR31816.1"/>
    <property type="molecule type" value="Genomic_DNA"/>
</dbReference>
<evidence type="ECO:0000256" key="2">
    <source>
        <dbReference type="SAM" id="SignalP"/>
    </source>
</evidence>
<name>A0A4R6Y8R9_9BURK</name>
<dbReference type="RefSeq" id="WP_133619526.1">
    <property type="nucleotide sequence ID" value="NZ_SNZE01000007.1"/>
</dbReference>
<organism evidence="4 5">
    <name type="scientific">Hydromonas duriensis</name>
    <dbReference type="NCBI Taxonomy" id="1527608"/>
    <lineage>
        <taxon>Bacteria</taxon>
        <taxon>Pseudomonadati</taxon>
        <taxon>Pseudomonadota</taxon>
        <taxon>Betaproteobacteria</taxon>
        <taxon>Burkholderiales</taxon>
        <taxon>Burkholderiaceae</taxon>
        <taxon>Hydromonas</taxon>
    </lineage>
</organism>
<feature type="region of interest" description="Disordered" evidence="1">
    <location>
        <begin position="49"/>
        <end position="69"/>
    </location>
</feature>
<feature type="signal peptide" evidence="2">
    <location>
        <begin position="1"/>
        <end position="28"/>
    </location>
</feature>
<evidence type="ECO:0000256" key="1">
    <source>
        <dbReference type="SAM" id="MobiDB-lite"/>
    </source>
</evidence>
<feature type="domain" description="DUF2135" evidence="3">
    <location>
        <begin position="199"/>
        <end position="245"/>
    </location>
</feature>
<protein>
    <submittedName>
        <fullName evidence="4">Uncharacterized protein YfaP (DUF2135 family)</fullName>
    </submittedName>
</protein>
<evidence type="ECO:0000313" key="5">
    <source>
        <dbReference type="Proteomes" id="UP000294480"/>
    </source>
</evidence>
<evidence type="ECO:0000259" key="3">
    <source>
        <dbReference type="Pfam" id="PF09906"/>
    </source>
</evidence>
<comment type="caution">
    <text evidence="4">The sequence shown here is derived from an EMBL/GenBank/DDBJ whole genome shotgun (WGS) entry which is preliminary data.</text>
</comment>
<gene>
    <name evidence="4" type="ORF">DFR44_10733</name>
</gene>
<dbReference type="OrthoDB" id="266279at2"/>
<dbReference type="Pfam" id="PF09906">
    <property type="entry name" value="DUF2135"/>
    <property type="match status" value="1"/>
</dbReference>
<feature type="chain" id="PRO_5021023831" evidence="2">
    <location>
        <begin position="29"/>
        <end position="259"/>
    </location>
</feature>
<keyword evidence="2" id="KW-0732">Signal</keyword>